<sequence length="144" mass="17365">MFKYVIFGASGLLSGWILRDIFFFSINNISSTNGILLNKFVCEKEGFFKNIFNELRYCFDPLELKKGFNNYNIYIKENNYFIETLYIEKWNNIKDMNEYINSEENKKNLHYLKNLNIFFCPSLFVLLKHYSGNDIPSYLKRYFE</sequence>
<dbReference type="EMBL" id="CVMV01000019">
    <property type="protein sequence ID" value="CRG93842.1"/>
    <property type="molecule type" value="Genomic_DNA"/>
</dbReference>
<dbReference type="AlphaFoldDB" id="A0A1J1GN32"/>
<dbReference type="GeneID" id="39730075"/>
<dbReference type="Proteomes" id="UP000220797">
    <property type="component" value="Unassembled WGS sequence"/>
</dbReference>
<comment type="caution">
    <text evidence="1">The sequence shown here is derived from an EMBL/GenBank/DDBJ whole genome shotgun (WGS) entry which is preliminary data.</text>
</comment>
<gene>
    <name evidence="1" type="ORF">PGAL8A_00155100</name>
</gene>
<dbReference type="OMA" id="ELKYCFD"/>
<accession>A0A1J1GN32</accession>
<evidence type="ECO:0000313" key="1">
    <source>
        <dbReference type="EMBL" id="CRG93842.1"/>
    </source>
</evidence>
<dbReference type="VEuPathDB" id="PlasmoDB:PGAL8A_00155100"/>
<dbReference type="RefSeq" id="XP_028526663.1">
    <property type="nucleotide sequence ID" value="XM_028675097.1"/>
</dbReference>
<protein>
    <submittedName>
        <fullName evidence="1">Uncharacterized protein</fullName>
    </submittedName>
</protein>
<keyword evidence="2" id="KW-1185">Reference proteome</keyword>
<proteinExistence type="predicted"/>
<organism evidence="1 2">
    <name type="scientific">Plasmodium gallinaceum</name>
    <dbReference type="NCBI Taxonomy" id="5849"/>
    <lineage>
        <taxon>Eukaryota</taxon>
        <taxon>Sar</taxon>
        <taxon>Alveolata</taxon>
        <taxon>Apicomplexa</taxon>
        <taxon>Aconoidasida</taxon>
        <taxon>Haemosporida</taxon>
        <taxon>Plasmodiidae</taxon>
        <taxon>Plasmodium</taxon>
        <taxon>Plasmodium (Haemamoeba)</taxon>
    </lineage>
</organism>
<name>A0A1J1GN32_PLAGA</name>
<reference evidence="1" key="1">
    <citation type="submission" date="2015-04" db="EMBL/GenBank/DDBJ databases">
        <authorList>
            <consortium name="Pathogen Informatics"/>
        </authorList>
    </citation>
    <scope>NUCLEOTIDE SEQUENCE [LARGE SCALE GENOMIC DNA]</scope>
    <source>
        <strain evidence="1">8A</strain>
    </source>
</reference>
<dbReference type="OrthoDB" id="369304at2759"/>
<evidence type="ECO:0000313" key="2">
    <source>
        <dbReference type="Proteomes" id="UP000220797"/>
    </source>
</evidence>